<organism evidence="2 3">
    <name type="scientific">Clathrospora elynae</name>
    <dbReference type="NCBI Taxonomy" id="706981"/>
    <lineage>
        <taxon>Eukaryota</taxon>
        <taxon>Fungi</taxon>
        <taxon>Dikarya</taxon>
        <taxon>Ascomycota</taxon>
        <taxon>Pezizomycotina</taxon>
        <taxon>Dothideomycetes</taxon>
        <taxon>Pleosporomycetidae</taxon>
        <taxon>Pleosporales</taxon>
        <taxon>Diademaceae</taxon>
        <taxon>Clathrospora</taxon>
    </lineage>
</organism>
<evidence type="ECO:0000313" key="2">
    <source>
        <dbReference type="EMBL" id="KAF1947247.1"/>
    </source>
</evidence>
<dbReference type="Gene3D" id="3.80.10.10">
    <property type="entry name" value="Ribonuclease Inhibitor"/>
    <property type="match status" value="1"/>
</dbReference>
<dbReference type="SUPFAM" id="SSF81383">
    <property type="entry name" value="F-box domain"/>
    <property type="match status" value="1"/>
</dbReference>
<reference evidence="2" key="1">
    <citation type="journal article" date="2020" name="Stud. Mycol.">
        <title>101 Dothideomycetes genomes: a test case for predicting lifestyles and emergence of pathogens.</title>
        <authorList>
            <person name="Haridas S."/>
            <person name="Albert R."/>
            <person name="Binder M."/>
            <person name="Bloem J."/>
            <person name="Labutti K."/>
            <person name="Salamov A."/>
            <person name="Andreopoulos B."/>
            <person name="Baker S."/>
            <person name="Barry K."/>
            <person name="Bills G."/>
            <person name="Bluhm B."/>
            <person name="Cannon C."/>
            <person name="Castanera R."/>
            <person name="Culley D."/>
            <person name="Daum C."/>
            <person name="Ezra D."/>
            <person name="Gonzalez J."/>
            <person name="Henrissat B."/>
            <person name="Kuo A."/>
            <person name="Liang C."/>
            <person name="Lipzen A."/>
            <person name="Lutzoni F."/>
            <person name="Magnuson J."/>
            <person name="Mondo S."/>
            <person name="Nolan M."/>
            <person name="Ohm R."/>
            <person name="Pangilinan J."/>
            <person name="Park H.-J."/>
            <person name="Ramirez L."/>
            <person name="Alfaro M."/>
            <person name="Sun H."/>
            <person name="Tritt A."/>
            <person name="Yoshinaga Y."/>
            <person name="Zwiers L.-H."/>
            <person name="Turgeon B."/>
            <person name="Goodwin S."/>
            <person name="Spatafora J."/>
            <person name="Crous P."/>
            <person name="Grigoriev I."/>
        </authorList>
    </citation>
    <scope>NUCLEOTIDE SEQUENCE</scope>
    <source>
        <strain evidence="2">CBS 161.51</strain>
    </source>
</reference>
<dbReference type="SUPFAM" id="SSF52047">
    <property type="entry name" value="RNI-like"/>
    <property type="match status" value="1"/>
</dbReference>
<proteinExistence type="predicted"/>
<accession>A0A6A5TEA6</accession>
<dbReference type="InterPro" id="IPR001810">
    <property type="entry name" value="F-box_dom"/>
</dbReference>
<evidence type="ECO:0000313" key="3">
    <source>
        <dbReference type="Proteomes" id="UP000800038"/>
    </source>
</evidence>
<name>A0A6A5TEA6_9PLEO</name>
<dbReference type="AlphaFoldDB" id="A0A6A5TEA6"/>
<dbReference type="Pfam" id="PF12937">
    <property type="entry name" value="F-box-like"/>
    <property type="match status" value="1"/>
</dbReference>
<sequence>MVSPRTGFAKHLPDELLLEILEHFQRWETLERQITLARFSAVNRQWYDVAIRPLYESPHLYGSAYELFVRTICPSVLAHIKPTALSGLVKTLDLSHIVHQGSKSTTARLLGRTKSSLQIFIAPQASFAINCWASLSKCARLRVLDLSLVSECISFQSLNQTIRQLGYLQELYLPRCSSRYEGPALSINIRWPPRLQHLSLSGSVSGKFLWEMLRQPDNFPPTFSSLSILHSPGLDHQGIKPLLCNLAESLTVVELRDLPAVKQGRFNGVLDWLPHLTSLTIALDYIDTRFGHMPRDFSPVRWREAKPLHSLTLVASGRSGDPSISFSITDLYSLIDERFLGRLRYLNIAQSTEWENENDGELGALEALLLEDLDKENWQQRRWHYEDAAITGTSLDYERWIRETAMGWKMRPRFRLLRNR</sequence>
<dbReference type="CDD" id="cd09917">
    <property type="entry name" value="F-box_SF"/>
    <property type="match status" value="1"/>
</dbReference>
<protein>
    <recommendedName>
        <fullName evidence="1">F-box domain-containing protein</fullName>
    </recommendedName>
</protein>
<dbReference type="InterPro" id="IPR032675">
    <property type="entry name" value="LRR_dom_sf"/>
</dbReference>
<dbReference type="InterPro" id="IPR036047">
    <property type="entry name" value="F-box-like_dom_sf"/>
</dbReference>
<dbReference type="OrthoDB" id="2125396at2759"/>
<gene>
    <name evidence="2" type="ORF">EJ02DRAFT_138189</name>
</gene>
<feature type="domain" description="F-box" evidence="1">
    <location>
        <begin position="11"/>
        <end position="59"/>
    </location>
</feature>
<evidence type="ECO:0000259" key="1">
    <source>
        <dbReference type="Pfam" id="PF12937"/>
    </source>
</evidence>
<keyword evidence="3" id="KW-1185">Reference proteome</keyword>
<dbReference type="EMBL" id="ML975999">
    <property type="protein sequence ID" value="KAF1947247.1"/>
    <property type="molecule type" value="Genomic_DNA"/>
</dbReference>
<dbReference type="Proteomes" id="UP000800038">
    <property type="component" value="Unassembled WGS sequence"/>
</dbReference>